<dbReference type="InterPro" id="IPR027417">
    <property type="entry name" value="P-loop_NTPase"/>
</dbReference>
<name>A0A1B1MQ66_STRLN</name>
<accession>A0A1B1MQ66</accession>
<sequence length="149" mass="16358">MSGTGKSTALHSLRLRGHSTVDTDTDTWSRWVTQPDGSADWIWREQAITDLLGSHDDASLFVAGCKTNQGQFYPLFDHIVLLSAPAEVLLARIAARTNNPYGKRPEERDAVLDHLNTVEPLLRATATVEIDATAPIGQVVRQLEALTEP</sequence>
<gene>
    <name evidence="1" type="ORF">SLINC_8547</name>
</gene>
<dbReference type="Proteomes" id="UP000092598">
    <property type="component" value="Chromosome"/>
</dbReference>
<reference evidence="1 2" key="1">
    <citation type="submission" date="2016-07" db="EMBL/GenBank/DDBJ databases">
        <title>Enhancement of antibiotic productionsby engineered nitrateutilization in actinobacteria.</title>
        <authorList>
            <person name="Meng S.C."/>
        </authorList>
    </citation>
    <scope>NUCLEOTIDE SEQUENCE [LARGE SCALE GENOMIC DNA]</scope>
    <source>
        <strain evidence="1 2">NRRL 2936</strain>
    </source>
</reference>
<keyword evidence="2" id="KW-1185">Reference proteome</keyword>
<dbReference type="PATRIC" id="fig|1915.4.peg.9452"/>
<dbReference type="SUPFAM" id="SSF52540">
    <property type="entry name" value="P-loop containing nucleoside triphosphate hydrolases"/>
    <property type="match status" value="1"/>
</dbReference>
<dbReference type="STRING" id="1915.SLINC_8547"/>
<dbReference type="Pfam" id="PF13238">
    <property type="entry name" value="AAA_18"/>
    <property type="match status" value="1"/>
</dbReference>
<protein>
    <submittedName>
        <fullName evidence="1">Putative shikimate kinase</fullName>
    </submittedName>
</protein>
<organism evidence="1 2">
    <name type="scientific">Streptomyces lincolnensis</name>
    <dbReference type="NCBI Taxonomy" id="1915"/>
    <lineage>
        <taxon>Bacteria</taxon>
        <taxon>Bacillati</taxon>
        <taxon>Actinomycetota</taxon>
        <taxon>Actinomycetes</taxon>
        <taxon>Kitasatosporales</taxon>
        <taxon>Streptomycetaceae</taxon>
        <taxon>Streptomyces</taxon>
    </lineage>
</organism>
<dbReference type="KEGG" id="sls:SLINC_8547"/>
<dbReference type="GO" id="GO:0016301">
    <property type="term" value="F:kinase activity"/>
    <property type="evidence" value="ECO:0007669"/>
    <property type="project" value="UniProtKB-KW"/>
</dbReference>
<proteinExistence type="predicted"/>
<dbReference type="AlphaFoldDB" id="A0A1B1MQ66"/>
<dbReference type="Gene3D" id="3.40.50.300">
    <property type="entry name" value="P-loop containing nucleotide triphosphate hydrolases"/>
    <property type="match status" value="1"/>
</dbReference>
<evidence type="ECO:0000313" key="2">
    <source>
        <dbReference type="Proteomes" id="UP000092598"/>
    </source>
</evidence>
<keyword evidence="1" id="KW-0418">Kinase</keyword>
<evidence type="ECO:0000313" key="1">
    <source>
        <dbReference type="EMBL" id="ANS70771.1"/>
    </source>
</evidence>
<dbReference type="EMBL" id="CP016438">
    <property type="protein sequence ID" value="ANS70771.1"/>
    <property type="molecule type" value="Genomic_DNA"/>
</dbReference>
<keyword evidence="1" id="KW-0808">Transferase</keyword>